<dbReference type="InterPro" id="IPR004165">
    <property type="entry name" value="CoA_trans_fam_I"/>
</dbReference>
<name>A0ABP1FKJ8_9CHLO</name>
<comment type="caution">
    <text evidence="4">The sequence shown here is derived from an EMBL/GenBank/DDBJ whole genome shotgun (WGS) entry which is preliminary data.</text>
</comment>
<dbReference type="EMBL" id="CAXHTA020000002">
    <property type="protein sequence ID" value="CAL5219911.1"/>
    <property type="molecule type" value="Genomic_DNA"/>
</dbReference>
<dbReference type="PIRSF" id="PIRSF000858">
    <property type="entry name" value="SCOT-t"/>
    <property type="match status" value="1"/>
</dbReference>
<comment type="function">
    <text evidence="3">Key enzyme for ketone body catabolism. Transfers the CoA moiety from succinate to acetoacetate. Formation of the enzyme-CoA intermediate proceeds via an unstable anhydride species formed between the carboxylate groups of the enzyme and substrate.</text>
</comment>
<dbReference type="InterPro" id="IPR014388">
    <property type="entry name" value="3-oxoacid_CoA-transferase"/>
</dbReference>
<reference evidence="4 5" key="1">
    <citation type="submission" date="2024-06" db="EMBL/GenBank/DDBJ databases">
        <authorList>
            <person name="Kraege A."/>
            <person name="Thomma B."/>
        </authorList>
    </citation>
    <scope>NUCLEOTIDE SEQUENCE [LARGE SCALE GENOMIC DNA]</scope>
</reference>
<dbReference type="PANTHER" id="PTHR43293">
    <property type="entry name" value="ACETATE COA-TRANSFERASE YDIF"/>
    <property type="match status" value="1"/>
</dbReference>
<evidence type="ECO:0000313" key="5">
    <source>
        <dbReference type="Proteomes" id="UP001497392"/>
    </source>
</evidence>
<evidence type="ECO:0000313" key="4">
    <source>
        <dbReference type="EMBL" id="CAL5219911.1"/>
    </source>
</evidence>
<dbReference type="Pfam" id="PF01144">
    <property type="entry name" value="CoA_trans"/>
    <property type="match status" value="1"/>
</dbReference>
<keyword evidence="2 3" id="KW-0808">Transferase</keyword>
<comment type="similarity">
    <text evidence="1 3">Belongs to the 3-oxoacid CoA-transferase family.</text>
</comment>
<dbReference type="InterPro" id="IPR037171">
    <property type="entry name" value="NagB/RpiA_transferase-like"/>
</dbReference>
<organism evidence="4 5">
    <name type="scientific">Coccomyxa viridis</name>
    <dbReference type="NCBI Taxonomy" id="1274662"/>
    <lineage>
        <taxon>Eukaryota</taxon>
        <taxon>Viridiplantae</taxon>
        <taxon>Chlorophyta</taxon>
        <taxon>core chlorophytes</taxon>
        <taxon>Trebouxiophyceae</taxon>
        <taxon>Trebouxiophyceae incertae sedis</taxon>
        <taxon>Coccomyxaceae</taxon>
        <taxon>Coccomyxa</taxon>
    </lineage>
</organism>
<evidence type="ECO:0000256" key="1">
    <source>
        <dbReference type="ARBA" id="ARBA00007154"/>
    </source>
</evidence>
<sequence>MHSSGHKRIDVLARHLRSSQDQSTVVQQILCEAQSDDGKVVTAEQAAALVPDNAIITVSGFVGSVHPEHVVDAVRDHFDRTAHPSNVHLYTVAAVGDGKGRGLAKLAAEGLVTKYTYGWSGLSQEFLKLAKAGKVEAWNLPLGMMAHIYRDVAAGRPGPISKIGLGTFVDPREGGGKINGPHQADAVELLTLGGEEYLWYKVPRKIDVAIIRGTTADVDGNVTFEKEAMLADCLNQAMAAHNTGGIVIVQVERVVASGSLPARLVHIPGAIVNKIVVAPLDKHQQVLSAQHDASLSGEIRAPASHIRPMPLDERRIIGHRAMLEITQPHLLINLGIGMPEGLARMVATHGRRCIPGSFPIHLTTEAGMFGGFPAGGASFGAAHNAECMVPCATMLDFYNGGGVDIACLGAAEVDAEGNVNVHSFPGRQPGCGGFIDISQAAKKVIFAGTFTAGGLKVKVDGGKLRILQEGRSSKFKAKVAGKTFAGSSANGREILYVTERAVFRLREGEGLELIEIAPGIDVERDVLAHMPCKPLMRDVKSMPAQCFQP</sequence>
<dbReference type="Proteomes" id="UP001497392">
    <property type="component" value="Unassembled WGS sequence"/>
</dbReference>
<keyword evidence="5" id="KW-1185">Reference proteome</keyword>
<comment type="pathway">
    <text evidence="3">Ketone metabolism; succinyl-CoA degradation; acetoacetyl-CoA from succinyl-CoA: step 1/1.</text>
</comment>
<dbReference type="SMART" id="SM00882">
    <property type="entry name" value="CoA_trans"/>
    <property type="match status" value="1"/>
</dbReference>
<gene>
    <name evidence="4" type="primary">g1840</name>
    <name evidence="4" type="ORF">VP750_LOCUS1570</name>
</gene>
<keyword evidence="3" id="KW-0496">Mitochondrion</keyword>
<dbReference type="PANTHER" id="PTHR43293:SF1">
    <property type="entry name" value="ACETATE COA-TRANSFERASE YDIF"/>
    <property type="match status" value="1"/>
</dbReference>
<protein>
    <recommendedName>
        <fullName evidence="3">Succinyl-CoA:3-ketoacid-coenzyme A transferase</fullName>
        <ecNumber evidence="3">2.8.3.5</ecNumber>
    </recommendedName>
</protein>
<dbReference type="EC" id="2.8.3.5" evidence="3"/>
<dbReference type="Gene3D" id="3.40.1080.10">
    <property type="entry name" value="Glutaconate Coenzyme A-transferase"/>
    <property type="match status" value="2"/>
</dbReference>
<proteinExistence type="inferred from homology"/>
<evidence type="ECO:0000256" key="2">
    <source>
        <dbReference type="ARBA" id="ARBA00022679"/>
    </source>
</evidence>
<accession>A0ABP1FKJ8</accession>
<dbReference type="SUPFAM" id="SSF100950">
    <property type="entry name" value="NagB/RpiA/CoA transferase-like"/>
    <property type="match status" value="2"/>
</dbReference>
<comment type="catalytic activity">
    <reaction evidence="3">
        <text>a 3-oxo acid + succinyl-CoA = a 3-oxoacyl-CoA + succinate</text>
        <dbReference type="Rhea" id="RHEA:24564"/>
        <dbReference type="ChEBI" id="CHEBI:30031"/>
        <dbReference type="ChEBI" id="CHEBI:35973"/>
        <dbReference type="ChEBI" id="CHEBI:57292"/>
        <dbReference type="ChEBI" id="CHEBI:90726"/>
        <dbReference type="EC" id="2.8.3.5"/>
    </reaction>
</comment>
<evidence type="ECO:0000256" key="3">
    <source>
        <dbReference type="PIRNR" id="PIRNR000858"/>
    </source>
</evidence>